<evidence type="ECO:0000313" key="2">
    <source>
        <dbReference type="EMBL" id="RHA66764.1"/>
    </source>
</evidence>
<comment type="caution">
    <text evidence="2">The sequence shown here is derived from an EMBL/GenBank/DDBJ whole genome shotgun (WGS) entry which is preliminary data.</text>
</comment>
<accession>A0A3R6GPX9</accession>
<evidence type="ECO:0000313" key="3">
    <source>
        <dbReference type="EMBL" id="RHN02235.1"/>
    </source>
</evidence>
<evidence type="ECO:0008006" key="6">
    <source>
        <dbReference type="Google" id="ProtNLM"/>
    </source>
</evidence>
<proteinExistence type="predicted"/>
<dbReference type="EMBL" id="QSFP01000011">
    <property type="protein sequence ID" value="RHA66764.1"/>
    <property type="molecule type" value="Genomic_DNA"/>
</dbReference>
<evidence type="ECO:0000256" key="1">
    <source>
        <dbReference type="SAM" id="Phobius"/>
    </source>
</evidence>
<dbReference type="RefSeq" id="WP_118489497.1">
    <property type="nucleotide sequence ID" value="NZ_JAQEFF010000019.1"/>
</dbReference>
<organism evidence="2 5">
    <name type="scientific">Roseburia intestinalis</name>
    <dbReference type="NCBI Taxonomy" id="166486"/>
    <lineage>
        <taxon>Bacteria</taxon>
        <taxon>Bacillati</taxon>
        <taxon>Bacillota</taxon>
        <taxon>Clostridia</taxon>
        <taxon>Lachnospirales</taxon>
        <taxon>Lachnospiraceae</taxon>
        <taxon>Roseburia</taxon>
    </lineage>
</organism>
<feature type="transmembrane region" description="Helical" evidence="1">
    <location>
        <begin position="109"/>
        <end position="127"/>
    </location>
</feature>
<feature type="transmembrane region" description="Helical" evidence="1">
    <location>
        <begin position="61"/>
        <end position="79"/>
    </location>
</feature>
<reference evidence="4 5" key="1">
    <citation type="submission" date="2018-08" db="EMBL/GenBank/DDBJ databases">
        <title>A genome reference for cultivated species of the human gut microbiota.</title>
        <authorList>
            <person name="Zou Y."/>
            <person name="Xue W."/>
            <person name="Luo G."/>
        </authorList>
    </citation>
    <scope>NUCLEOTIDE SEQUENCE [LARGE SCALE GENOMIC DNA]</scope>
    <source>
        <strain evidence="3 4">AF31-21AC</strain>
        <strain evidence="2 5">AM43-11</strain>
    </source>
</reference>
<feature type="transmembrane region" description="Helical" evidence="1">
    <location>
        <begin position="188"/>
        <end position="206"/>
    </location>
</feature>
<keyword evidence="1" id="KW-0812">Transmembrane</keyword>
<dbReference type="EMBL" id="QRQN01000044">
    <property type="protein sequence ID" value="RHN02235.1"/>
    <property type="molecule type" value="Genomic_DNA"/>
</dbReference>
<keyword evidence="1" id="KW-0472">Membrane</keyword>
<dbReference type="Proteomes" id="UP000283586">
    <property type="component" value="Unassembled WGS sequence"/>
</dbReference>
<feature type="transmembrane region" description="Helical" evidence="1">
    <location>
        <begin position="21"/>
        <end position="41"/>
    </location>
</feature>
<feature type="transmembrane region" description="Helical" evidence="1">
    <location>
        <begin position="147"/>
        <end position="168"/>
    </location>
</feature>
<evidence type="ECO:0000313" key="5">
    <source>
        <dbReference type="Proteomes" id="UP000284465"/>
    </source>
</evidence>
<gene>
    <name evidence="2" type="ORF">DW927_11025</name>
    <name evidence="3" type="ORF">DWZ31_19185</name>
</gene>
<evidence type="ECO:0000313" key="4">
    <source>
        <dbReference type="Proteomes" id="UP000283586"/>
    </source>
</evidence>
<dbReference type="AlphaFoldDB" id="A0A3R6GPX9"/>
<protein>
    <recommendedName>
        <fullName evidence="6">ABC transporter permease</fullName>
    </recommendedName>
</protein>
<sequence>MKRHSNLPDFSKLCAPEQNSIQDAVSLLIHFFFLGSFWGFLWETLIFLAKDNTFRNRGFFYGPWLPVYGIGAVVFYCLFHSSRETISIRSLHKSNRFFLFKTKYHPLTIFIKTALLGTALELVIGWFLDIFFDLRYWDYSSYPFNFHGYICLLSAVGFGVAGMLWICVFSEIFRKHWFSLPPGFRRGFNSVLILLFLADCAAALIFPNTGHGITF</sequence>
<dbReference type="InterPro" id="IPR010540">
    <property type="entry name" value="CmpB_TMEM229"/>
</dbReference>
<keyword evidence="1" id="KW-1133">Transmembrane helix</keyword>
<name>A0A3R6GPX9_9FIRM</name>
<dbReference type="Pfam" id="PF06541">
    <property type="entry name" value="ABC_trans_CmpB"/>
    <property type="match status" value="1"/>
</dbReference>
<dbReference type="Proteomes" id="UP000284465">
    <property type="component" value="Unassembled WGS sequence"/>
</dbReference>